<reference evidence="4" key="1">
    <citation type="journal article" date="2019" name="Int. J. Syst. Evol. Microbiol.">
        <title>The Global Catalogue of Microorganisms (GCM) 10K type strain sequencing project: providing services to taxonomists for standard genome sequencing and annotation.</title>
        <authorList>
            <consortium name="The Broad Institute Genomics Platform"/>
            <consortium name="The Broad Institute Genome Sequencing Center for Infectious Disease"/>
            <person name="Wu L."/>
            <person name="Ma J."/>
        </authorList>
    </citation>
    <scope>NUCLEOTIDE SEQUENCE [LARGE SCALE GENOMIC DNA]</scope>
    <source>
        <strain evidence="4">CCUG 48216</strain>
    </source>
</reference>
<evidence type="ECO:0000259" key="2">
    <source>
        <dbReference type="Pfam" id="PF00188"/>
    </source>
</evidence>
<accession>A0ABW3S6V9</accession>
<evidence type="ECO:0000313" key="3">
    <source>
        <dbReference type="EMBL" id="MFD1180308.1"/>
    </source>
</evidence>
<feature type="signal peptide" evidence="1">
    <location>
        <begin position="1"/>
        <end position="25"/>
    </location>
</feature>
<proteinExistence type="predicted"/>
<dbReference type="SUPFAM" id="SSF55797">
    <property type="entry name" value="PR-1-like"/>
    <property type="match status" value="1"/>
</dbReference>
<keyword evidence="4" id="KW-1185">Reference proteome</keyword>
<dbReference type="InterPro" id="IPR014044">
    <property type="entry name" value="CAP_dom"/>
</dbReference>
<name>A0ABW3S6V9_9BACL</name>
<dbReference type="Proteomes" id="UP001597211">
    <property type="component" value="Unassembled WGS sequence"/>
</dbReference>
<dbReference type="Pfam" id="PF00188">
    <property type="entry name" value="CAP"/>
    <property type="match status" value="1"/>
</dbReference>
<keyword evidence="1" id="KW-0732">Signal</keyword>
<feature type="chain" id="PRO_5047226651" evidence="1">
    <location>
        <begin position="26"/>
        <end position="179"/>
    </location>
</feature>
<dbReference type="PANTHER" id="PTHR31157">
    <property type="entry name" value="SCP DOMAIN-CONTAINING PROTEIN"/>
    <property type="match status" value="1"/>
</dbReference>
<gene>
    <name evidence="3" type="ORF">ACFQ2Z_02955</name>
</gene>
<comment type="caution">
    <text evidence="3">The sequence shown here is derived from an EMBL/GenBank/DDBJ whole genome shotgun (WGS) entry which is preliminary data.</text>
</comment>
<evidence type="ECO:0000256" key="1">
    <source>
        <dbReference type="SAM" id="SignalP"/>
    </source>
</evidence>
<dbReference type="PANTHER" id="PTHR31157:SF1">
    <property type="entry name" value="SCP DOMAIN-CONTAINING PROTEIN"/>
    <property type="match status" value="1"/>
</dbReference>
<dbReference type="InterPro" id="IPR035940">
    <property type="entry name" value="CAP_sf"/>
</dbReference>
<sequence>MKKWSKKIGSAGLLMAVLALTLTTAQGGGILGMSTAQAAAKAGGTSKSLAVVYAEIQTQNASKVVALVNKERKNAGLKPLMVHTNLGKMAKTKAIDMFKTGYFSHTSPQYGSPFDMMDASNITYLYAGENIGKGQRSAEEVVKDWMDSPGHKANILNPKYKLIGVGYYNGYWVQEFIGK</sequence>
<organism evidence="3 4">
    <name type="scientific">Paenibacillus timonensis</name>
    <dbReference type="NCBI Taxonomy" id="225915"/>
    <lineage>
        <taxon>Bacteria</taxon>
        <taxon>Bacillati</taxon>
        <taxon>Bacillota</taxon>
        <taxon>Bacilli</taxon>
        <taxon>Bacillales</taxon>
        <taxon>Paenibacillaceae</taxon>
        <taxon>Paenibacillus</taxon>
    </lineage>
</organism>
<feature type="domain" description="SCP" evidence="2">
    <location>
        <begin position="66"/>
        <end position="175"/>
    </location>
</feature>
<dbReference type="Gene3D" id="3.40.33.10">
    <property type="entry name" value="CAP"/>
    <property type="match status" value="1"/>
</dbReference>
<protein>
    <submittedName>
        <fullName evidence="3">CAP domain-containing protein</fullName>
    </submittedName>
</protein>
<dbReference type="RefSeq" id="WP_240267469.1">
    <property type="nucleotide sequence ID" value="NZ_JAKSXN010000001.1"/>
</dbReference>
<evidence type="ECO:0000313" key="4">
    <source>
        <dbReference type="Proteomes" id="UP001597211"/>
    </source>
</evidence>
<dbReference type="CDD" id="cd05379">
    <property type="entry name" value="CAP_bacterial"/>
    <property type="match status" value="1"/>
</dbReference>
<dbReference type="EMBL" id="JBHTKZ010000002">
    <property type="protein sequence ID" value="MFD1180308.1"/>
    <property type="molecule type" value="Genomic_DNA"/>
</dbReference>